<dbReference type="SUPFAM" id="SSF55874">
    <property type="entry name" value="ATPase domain of HSP90 chaperone/DNA topoisomerase II/histidine kinase"/>
    <property type="match status" value="1"/>
</dbReference>
<evidence type="ECO:0000313" key="17">
    <source>
        <dbReference type="EMBL" id="SMB98644.1"/>
    </source>
</evidence>
<dbReference type="SUPFAM" id="SSF47384">
    <property type="entry name" value="Homodimeric domain of signal transducing histidine kinase"/>
    <property type="match status" value="1"/>
</dbReference>
<evidence type="ECO:0000256" key="3">
    <source>
        <dbReference type="ARBA" id="ARBA00006402"/>
    </source>
</evidence>
<dbReference type="EMBL" id="LT838272">
    <property type="protein sequence ID" value="SMB98644.1"/>
    <property type="molecule type" value="Genomic_DNA"/>
</dbReference>
<dbReference type="Pfam" id="PF02518">
    <property type="entry name" value="HATPase_c"/>
    <property type="match status" value="1"/>
</dbReference>
<dbReference type="PRINTS" id="PR00344">
    <property type="entry name" value="BCTRLSENSOR"/>
</dbReference>
<keyword evidence="12 15" id="KW-0472">Membrane</keyword>
<accession>A0A1W1W0K3</accession>
<evidence type="ECO:0000256" key="14">
    <source>
        <dbReference type="SAM" id="Coils"/>
    </source>
</evidence>
<dbReference type="InterPro" id="IPR005467">
    <property type="entry name" value="His_kinase_dom"/>
</dbReference>
<feature type="domain" description="Histidine kinase" evidence="16">
    <location>
        <begin position="450"/>
        <end position="669"/>
    </location>
</feature>
<keyword evidence="8 15" id="KW-0812">Transmembrane</keyword>
<gene>
    <name evidence="17" type="ORF">SAMN00808754_2463</name>
</gene>
<keyword evidence="18" id="KW-1185">Reference proteome</keyword>
<evidence type="ECO:0000256" key="9">
    <source>
        <dbReference type="ARBA" id="ARBA00022777"/>
    </source>
</evidence>
<evidence type="ECO:0000256" key="13">
    <source>
        <dbReference type="ARBA" id="ARBA00074306"/>
    </source>
</evidence>
<keyword evidence="14" id="KW-0175">Coiled coil</keyword>
<evidence type="ECO:0000256" key="1">
    <source>
        <dbReference type="ARBA" id="ARBA00000085"/>
    </source>
</evidence>
<evidence type="ECO:0000259" key="16">
    <source>
        <dbReference type="PROSITE" id="PS50109"/>
    </source>
</evidence>
<evidence type="ECO:0000256" key="10">
    <source>
        <dbReference type="ARBA" id="ARBA00022989"/>
    </source>
</evidence>
<keyword evidence="5" id="KW-1003">Cell membrane</keyword>
<dbReference type="RefSeq" id="WP_084666026.1">
    <property type="nucleotide sequence ID" value="NZ_LT838272.1"/>
</dbReference>
<dbReference type="SMART" id="SM00387">
    <property type="entry name" value="HATPase_c"/>
    <property type="match status" value="1"/>
</dbReference>
<dbReference type="InterPro" id="IPR033463">
    <property type="entry name" value="sCache_3"/>
</dbReference>
<comment type="similarity">
    <text evidence="3">In the N-terminal section; belongs to the phytochrome family.</text>
</comment>
<dbReference type="InterPro" id="IPR029151">
    <property type="entry name" value="Sensor-like_sf"/>
</dbReference>
<evidence type="ECO:0000256" key="15">
    <source>
        <dbReference type="SAM" id="Phobius"/>
    </source>
</evidence>
<dbReference type="Pfam" id="PF17202">
    <property type="entry name" value="sCache_3_3"/>
    <property type="match status" value="1"/>
</dbReference>
<dbReference type="GO" id="GO:0005886">
    <property type="term" value="C:plasma membrane"/>
    <property type="evidence" value="ECO:0007669"/>
    <property type="project" value="UniProtKB-SubCell"/>
</dbReference>
<evidence type="ECO:0000256" key="12">
    <source>
        <dbReference type="ARBA" id="ARBA00023136"/>
    </source>
</evidence>
<evidence type="ECO:0000256" key="7">
    <source>
        <dbReference type="ARBA" id="ARBA00022679"/>
    </source>
</evidence>
<dbReference type="InterPro" id="IPR036097">
    <property type="entry name" value="HisK_dim/P_sf"/>
</dbReference>
<protein>
    <recommendedName>
        <fullName evidence="13">Circadian input-output histidine kinase CikA</fullName>
        <ecNumber evidence="4">2.7.13.3</ecNumber>
    </recommendedName>
</protein>
<dbReference type="PANTHER" id="PTHR43711">
    <property type="entry name" value="TWO-COMPONENT HISTIDINE KINASE"/>
    <property type="match status" value="1"/>
</dbReference>
<dbReference type="InterPro" id="IPR036890">
    <property type="entry name" value="HATPase_C_sf"/>
</dbReference>
<dbReference type="Gene3D" id="6.10.340.10">
    <property type="match status" value="1"/>
</dbReference>
<dbReference type="OrthoDB" id="9796330at2"/>
<feature type="coiled-coil region" evidence="14">
    <location>
        <begin position="388"/>
        <end position="443"/>
    </location>
</feature>
<reference evidence="17 18" key="1">
    <citation type="submission" date="2017-04" db="EMBL/GenBank/DDBJ databases">
        <authorList>
            <person name="Afonso C.L."/>
            <person name="Miller P.J."/>
            <person name="Scott M.A."/>
            <person name="Spackman E."/>
            <person name="Goraichik I."/>
            <person name="Dimitrov K.M."/>
            <person name="Suarez D.L."/>
            <person name="Swayne D.E."/>
        </authorList>
    </citation>
    <scope>NUCLEOTIDE SEQUENCE [LARGE SCALE GENOMIC DNA]</scope>
    <source>
        <strain evidence="17 18">ToBE</strain>
    </source>
</reference>
<feature type="transmembrane region" description="Helical" evidence="15">
    <location>
        <begin position="306"/>
        <end position="328"/>
    </location>
</feature>
<dbReference type="InterPro" id="IPR050736">
    <property type="entry name" value="Sensor_HK_Regulatory"/>
</dbReference>
<comment type="subcellular location">
    <subcellularLocation>
        <location evidence="2">Cell membrane</location>
        <topology evidence="2">Multi-pass membrane protein</topology>
    </subcellularLocation>
</comment>
<dbReference type="SUPFAM" id="SSF103190">
    <property type="entry name" value="Sensory domain-like"/>
    <property type="match status" value="1"/>
</dbReference>
<name>A0A1W1W0K3_9FIRM</name>
<evidence type="ECO:0000256" key="8">
    <source>
        <dbReference type="ARBA" id="ARBA00022692"/>
    </source>
</evidence>
<proteinExistence type="inferred from homology"/>
<dbReference type="InterPro" id="IPR003594">
    <property type="entry name" value="HATPase_dom"/>
</dbReference>
<evidence type="ECO:0000256" key="2">
    <source>
        <dbReference type="ARBA" id="ARBA00004651"/>
    </source>
</evidence>
<dbReference type="InterPro" id="IPR003661">
    <property type="entry name" value="HisK_dim/P_dom"/>
</dbReference>
<keyword evidence="11" id="KW-0902">Two-component regulatory system</keyword>
<keyword evidence="7" id="KW-0808">Transferase</keyword>
<dbReference type="CDD" id="cd00082">
    <property type="entry name" value="HisKA"/>
    <property type="match status" value="1"/>
</dbReference>
<evidence type="ECO:0000256" key="4">
    <source>
        <dbReference type="ARBA" id="ARBA00012438"/>
    </source>
</evidence>
<evidence type="ECO:0000256" key="11">
    <source>
        <dbReference type="ARBA" id="ARBA00023012"/>
    </source>
</evidence>
<dbReference type="GO" id="GO:0000155">
    <property type="term" value="F:phosphorelay sensor kinase activity"/>
    <property type="evidence" value="ECO:0007669"/>
    <property type="project" value="InterPro"/>
</dbReference>
<dbReference type="SMART" id="SM00388">
    <property type="entry name" value="HisKA"/>
    <property type="match status" value="1"/>
</dbReference>
<evidence type="ECO:0000313" key="18">
    <source>
        <dbReference type="Proteomes" id="UP000192569"/>
    </source>
</evidence>
<dbReference type="InterPro" id="IPR004358">
    <property type="entry name" value="Sig_transdc_His_kin-like_C"/>
</dbReference>
<dbReference type="Proteomes" id="UP000192569">
    <property type="component" value="Chromosome I"/>
</dbReference>
<dbReference type="PANTHER" id="PTHR43711:SF31">
    <property type="entry name" value="HISTIDINE KINASE"/>
    <property type="match status" value="1"/>
</dbReference>
<dbReference type="PROSITE" id="PS50109">
    <property type="entry name" value="HIS_KIN"/>
    <property type="match status" value="1"/>
</dbReference>
<dbReference type="STRING" id="698762.SAMN00808754_2463"/>
<evidence type="ECO:0000256" key="5">
    <source>
        <dbReference type="ARBA" id="ARBA00022475"/>
    </source>
</evidence>
<dbReference type="Pfam" id="PF00512">
    <property type="entry name" value="HisKA"/>
    <property type="match status" value="1"/>
</dbReference>
<dbReference type="CDD" id="cd16922">
    <property type="entry name" value="HATPase_EvgS-ArcB-TorS-like"/>
    <property type="match status" value="1"/>
</dbReference>
<keyword evidence="10 15" id="KW-1133">Transmembrane helix</keyword>
<keyword evidence="6" id="KW-0597">Phosphoprotein</keyword>
<dbReference type="Gene3D" id="3.30.565.10">
    <property type="entry name" value="Histidine kinase-like ATPase, C-terminal domain"/>
    <property type="match status" value="1"/>
</dbReference>
<dbReference type="AlphaFoldDB" id="A0A1W1W0K3"/>
<comment type="catalytic activity">
    <reaction evidence="1">
        <text>ATP + protein L-histidine = ADP + protein N-phospho-L-histidine.</text>
        <dbReference type="EC" id="2.7.13.3"/>
    </reaction>
</comment>
<organism evidence="17 18">
    <name type="scientific">Thermanaeromonas toyohensis ToBE</name>
    <dbReference type="NCBI Taxonomy" id="698762"/>
    <lineage>
        <taxon>Bacteria</taxon>
        <taxon>Bacillati</taxon>
        <taxon>Bacillota</taxon>
        <taxon>Clostridia</taxon>
        <taxon>Neomoorellales</taxon>
        <taxon>Neomoorellaceae</taxon>
        <taxon>Thermanaeromonas</taxon>
    </lineage>
</organism>
<keyword evidence="9 17" id="KW-0418">Kinase</keyword>
<dbReference type="Gene3D" id="1.10.287.130">
    <property type="match status" value="1"/>
</dbReference>
<dbReference type="FunFam" id="3.30.565.10:FF:000010">
    <property type="entry name" value="Sensor histidine kinase RcsC"/>
    <property type="match status" value="1"/>
</dbReference>
<evidence type="ECO:0000256" key="6">
    <source>
        <dbReference type="ARBA" id="ARBA00022553"/>
    </source>
</evidence>
<dbReference type="EC" id="2.7.13.3" evidence="4"/>
<sequence>MKRIKNWQLFPTIYSYLLSSIGLVLLLSLLLFTASSLSIFFARNQNNINNLLDRSLAVAWQEYNLFYEKALTLLSPLGSLIGDEKKSSPYMEYISKLLDSQEEIDFWLIVDHQSHLPAQLSKLVYNSWQQKDIITCSEVISLSELSLIDSSLVKKALVEVKDTSGQGLHYFAPVLVQVIVMPLTTKNSSLQRALVVGHILNNDHGTADRYSTKIPGSYLSIGVNGIRVSANIQSPSGSDFVGGIQSGILLKTVQEGKRYIGQAKIEPNEIHFVASDPIRDFEGNIIGALSVGVPSQGLANLKRDTLLSIFISAFVCLSVAMGVASFVARKVATPLVVLSHLAKEISQTESIISDHIDKLEAQPVARIRELWYLQRCFTRMAKTLYQKCQENQAYLAELEKDREELQRLTSELQQVNLSLEKKVEEQTLELRQLIAELKTLNTLKSQFLANMSHELRTPLNSIIGFSEMLYDELYGPLNTTQKEYLEIILSSARHLLQIISDILDLSRIEQGKIALSRQKVSLEELVRSVESIIRPQAENRHLSLFVLLPDKLPMIYVDPTRIKQVLYNLLSNAVKFTPSGGTITITAHYNNQEIAVSVEDTGIGIKEEDQARVFDEFYQAESLYEKKFDGVGLGLPLSKRLVELHGGRIELQSKLGKGTKVTFYLPLHS</sequence>
<dbReference type="FunFam" id="1.10.287.130:FF:000145">
    <property type="entry name" value="Sensory transduction histidine kinase"/>
    <property type="match status" value="1"/>
</dbReference>